<accession>A0A9P8BPF5</accession>
<dbReference type="InterPro" id="IPR037445">
    <property type="entry name" value="MAGE"/>
</dbReference>
<dbReference type="Gene3D" id="1.10.10.1200">
    <property type="entry name" value="MAGE homology domain, winged helix WH1 motif"/>
    <property type="match status" value="1"/>
</dbReference>
<dbReference type="AlphaFoldDB" id="A0A9P8BPF5"/>
<evidence type="ECO:0000313" key="3">
    <source>
        <dbReference type="EMBL" id="KAG9063774.1"/>
    </source>
</evidence>
<evidence type="ECO:0000256" key="1">
    <source>
        <dbReference type="SAM" id="MobiDB-lite"/>
    </source>
</evidence>
<dbReference type="PROSITE" id="PS50838">
    <property type="entry name" value="MAGE"/>
    <property type="match status" value="1"/>
</dbReference>
<dbReference type="SMART" id="SM01373">
    <property type="entry name" value="MAGE"/>
    <property type="match status" value="1"/>
</dbReference>
<dbReference type="InterPro" id="IPR041899">
    <property type="entry name" value="MAGE_WH2"/>
</dbReference>
<gene>
    <name evidence="3" type="ORF">KI688_003886</name>
</gene>
<dbReference type="InterPro" id="IPR002190">
    <property type="entry name" value="MHD_dom"/>
</dbReference>
<feature type="region of interest" description="Disordered" evidence="1">
    <location>
        <begin position="303"/>
        <end position="325"/>
    </location>
</feature>
<dbReference type="GO" id="GO:0005634">
    <property type="term" value="C:nucleus"/>
    <property type="evidence" value="ECO:0007669"/>
    <property type="project" value="TreeGrafter"/>
</dbReference>
<dbReference type="PANTHER" id="PTHR11736">
    <property type="entry name" value="MELANOMA-ASSOCIATED ANTIGEN MAGE ANTIGEN"/>
    <property type="match status" value="1"/>
</dbReference>
<reference evidence="3" key="1">
    <citation type="submission" date="2021-06" db="EMBL/GenBank/DDBJ databases">
        <title>Genome Sequence of Mortierella hyaline Strain SCG-10, a Cold-Adapted, Nitrate-Reducing Fungus Isolated from Soil in Minnesota, USA.</title>
        <authorList>
            <person name="Aldossari N."/>
        </authorList>
    </citation>
    <scope>NUCLEOTIDE SEQUENCE</scope>
    <source>
        <strain evidence="3">SCG-10</strain>
    </source>
</reference>
<dbReference type="InterPro" id="IPR041898">
    <property type="entry name" value="MAGE_WH1"/>
</dbReference>
<feature type="region of interest" description="Disordered" evidence="1">
    <location>
        <begin position="1"/>
        <end position="63"/>
    </location>
</feature>
<feature type="domain" description="MAGE" evidence="2">
    <location>
        <begin position="82"/>
        <end position="278"/>
    </location>
</feature>
<dbReference type="EMBL" id="JAHRHY010000015">
    <property type="protein sequence ID" value="KAG9063774.1"/>
    <property type="molecule type" value="Genomic_DNA"/>
</dbReference>
<sequence>MSERRRRIVIDDEDDYGSKGSSQKSNGKRGAPSSSQSHSSGSQKRVMRDVDDDYSDQDDHAPKTIRVTTVGSKVHDILPEDFERFVKDTVRLAIFSSHSEAATVKRDDIKALLGTHTRLYDTVFERAQERLRKVFGMEMAELTTKGRSGKNEEKGTKTYILRNTLPSDLLGSESLDWDDQLEDQGLLMVILSLIMVREGVIFESHLKEHFRRLKLTEEGGDIDKKMDMFMKRRYIEKSKMEYLDDSGEKIEMEVRWGARARAEIPEENVVRFIEEIFGPEAPRTLRESIVKASNIKMKAAQDNGADGADAAENGAPGSSSNVIRL</sequence>
<dbReference type="PANTHER" id="PTHR11736:SF14">
    <property type="entry name" value="NSE3 HOMOLOG, SMC5-SMC6 COMPLEX COMPONENT"/>
    <property type="match status" value="1"/>
</dbReference>
<dbReference type="GO" id="GO:0006281">
    <property type="term" value="P:DNA repair"/>
    <property type="evidence" value="ECO:0007669"/>
    <property type="project" value="TreeGrafter"/>
</dbReference>
<dbReference type="Gene3D" id="1.10.10.1210">
    <property type="entry name" value="MAGE homology domain, winged helix WH2 motif"/>
    <property type="match status" value="1"/>
</dbReference>
<organism evidence="3 4">
    <name type="scientific">Linnemannia hyalina</name>
    <dbReference type="NCBI Taxonomy" id="64524"/>
    <lineage>
        <taxon>Eukaryota</taxon>
        <taxon>Fungi</taxon>
        <taxon>Fungi incertae sedis</taxon>
        <taxon>Mucoromycota</taxon>
        <taxon>Mortierellomycotina</taxon>
        <taxon>Mortierellomycetes</taxon>
        <taxon>Mortierellales</taxon>
        <taxon>Mortierellaceae</taxon>
        <taxon>Linnemannia</taxon>
    </lineage>
</organism>
<feature type="compositionally biased region" description="Polar residues" evidence="1">
    <location>
        <begin position="316"/>
        <end position="325"/>
    </location>
</feature>
<dbReference type="OrthoDB" id="205198at2759"/>
<comment type="caution">
    <text evidence="3">The sequence shown here is derived from an EMBL/GenBank/DDBJ whole genome shotgun (WGS) entry which is preliminary data.</text>
</comment>
<keyword evidence="4" id="KW-1185">Reference proteome</keyword>
<name>A0A9P8BPF5_9FUNG</name>
<dbReference type="Pfam" id="PF01454">
    <property type="entry name" value="MAGE"/>
    <property type="match status" value="1"/>
</dbReference>
<proteinExistence type="predicted"/>
<evidence type="ECO:0000313" key="4">
    <source>
        <dbReference type="Proteomes" id="UP000707451"/>
    </source>
</evidence>
<evidence type="ECO:0000259" key="2">
    <source>
        <dbReference type="PROSITE" id="PS50838"/>
    </source>
</evidence>
<dbReference type="Proteomes" id="UP000707451">
    <property type="component" value="Unassembled WGS sequence"/>
</dbReference>
<feature type="compositionally biased region" description="Low complexity" evidence="1">
    <location>
        <begin position="303"/>
        <end position="315"/>
    </location>
</feature>
<feature type="compositionally biased region" description="Low complexity" evidence="1">
    <location>
        <begin position="18"/>
        <end position="43"/>
    </location>
</feature>
<protein>
    <recommendedName>
        <fullName evidence="2">MAGE domain-containing protein</fullName>
    </recommendedName>
</protein>